<dbReference type="Gene3D" id="3.90.226.10">
    <property type="entry name" value="2-enoyl-CoA Hydratase, Chain A, domain 1"/>
    <property type="match status" value="2"/>
</dbReference>
<evidence type="ECO:0000313" key="4">
    <source>
        <dbReference type="Proteomes" id="UP000094527"/>
    </source>
</evidence>
<evidence type="ECO:0000313" key="3">
    <source>
        <dbReference type="EMBL" id="ODN03948.1"/>
    </source>
</evidence>
<dbReference type="InterPro" id="IPR011763">
    <property type="entry name" value="COA_CT_C"/>
</dbReference>
<dbReference type="InterPro" id="IPR049076">
    <property type="entry name" value="ACCA"/>
</dbReference>
<dbReference type="GO" id="GO:0005739">
    <property type="term" value="C:mitochondrion"/>
    <property type="evidence" value="ECO:0007669"/>
    <property type="project" value="TreeGrafter"/>
</dbReference>
<dbReference type="AlphaFoldDB" id="A0A1D2NFA1"/>
<dbReference type="PANTHER" id="PTHR45728:SF3">
    <property type="entry name" value="ACETYL-COA CARBOXYLASE"/>
    <property type="match status" value="1"/>
</dbReference>
<evidence type="ECO:0000259" key="2">
    <source>
        <dbReference type="PROSITE" id="PS50989"/>
    </source>
</evidence>
<dbReference type="STRING" id="48709.A0A1D2NFA1"/>
<gene>
    <name evidence="3" type="ORF">Ocin01_02760</name>
</gene>
<keyword evidence="4" id="KW-1185">Reference proteome</keyword>
<dbReference type="FunFam" id="2.40.460.10:FF:000001">
    <property type="entry name" value="Acetyl-CoA carboxylase 1"/>
    <property type="match status" value="1"/>
</dbReference>
<dbReference type="InterPro" id="IPR034733">
    <property type="entry name" value="AcCoA_carboxyl_beta"/>
</dbReference>
<feature type="domain" description="CoA carboxyltransferase N-terminal" evidence="1">
    <location>
        <begin position="272"/>
        <end position="610"/>
    </location>
</feature>
<dbReference type="PANTHER" id="PTHR45728">
    <property type="entry name" value="ACETYL-COA CARBOXYLASE, ISOFORM A"/>
    <property type="match status" value="1"/>
</dbReference>
<comment type="caution">
    <text evidence="3">The sequence shown here is derived from an EMBL/GenBank/DDBJ whole genome shotgun (WGS) entry which is preliminary data.</text>
</comment>
<dbReference type="InterPro" id="IPR029045">
    <property type="entry name" value="ClpP/crotonase-like_dom_sf"/>
</dbReference>
<dbReference type="PROSITE" id="PS50980">
    <property type="entry name" value="COA_CT_NTER"/>
    <property type="match status" value="1"/>
</dbReference>
<dbReference type="Pfam" id="PF01039">
    <property type="entry name" value="Carboxyl_trans"/>
    <property type="match status" value="2"/>
</dbReference>
<protein>
    <submittedName>
        <fullName evidence="3">Acetyl-CoA carboxylase 1</fullName>
    </submittedName>
</protein>
<dbReference type="InterPro" id="IPR013537">
    <property type="entry name" value="AcCoA_COase_cen"/>
</dbReference>
<dbReference type="Pfam" id="PF08326">
    <property type="entry name" value="ACC_central"/>
    <property type="match status" value="1"/>
</dbReference>
<dbReference type="EMBL" id="LJIJ01000059">
    <property type="protein sequence ID" value="ODN03948.1"/>
    <property type="molecule type" value="Genomic_DNA"/>
</dbReference>
<dbReference type="GO" id="GO:0003989">
    <property type="term" value="F:acetyl-CoA carboxylase activity"/>
    <property type="evidence" value="ECO:0007669"/>
    <property type="project" value="InterPro"/>
</dbReference>
<dbReference type="SUPFAM" id="SSF52096">
    <property type="entry name" value="ClpP/crotonase"/>
    <property type="match status" value="2"/>
</dbReference>
<feature type="domain" description="CoA carboxyltransferase C-terminal" evidence="2">
    <location>
        <begin position="656"/>
        <end position="749"/>
    </location>
</feature>
<dbReference type="Proteomes" id="UP000094527">
    <property type="component" value="Unassembled WGS sequence"/>
</dbReference>
<sequence>MVMTLTCSESGCLQYCKRAGAVLNAGALIAKVTTTLIFTGKFPQSDNVMPVVGDKLNQVYQSCKTTLENVFNGYCLPDPYFSEKVKEIIEKFMKALRDPTLPLLELQEFPSQQIASVIDSHAATLQKRADRDVFFLTTQGIVQLVQRYRNGIRGRMKSAVQELLRIYLGVETQFQHGHYDKCVQALRDKHKDDMQAVTSCIFSHYQVAKKNIVVTMLIDHVWGNEPGLTDELAAILNELTQLNRSENSRVALCARQILIAAHQPAYKLPDIRFFPQTRLQLKRIQAQKNGTTYVYDFPDMFRKVLERVWKEYKELNPDNSIEPPVQPLQYIELVLDSLNTLVEQNRTEGENDIGMVAWKMKLFTPEFPDGRDIIVIANDITHLIGSFSVREDLLFLKASELSRSLKIPRMYLSANSGARIGLAEEIKHLFKVCWEDPSDPEKGFRYIYLTPEDYSKVFNMNSARVQLIEDEGESRYKLTDIIGKEDGIGVENLRYAGMIAGETSQAYEEIVTMSMVTGCAIGIGTYSVRLGERVIQIKNPHVNSNRYGALNKLLGREVYTSNNQLGGIQIMYNNGVSHKTERHDMEGIYSLLRWLSYFPLLRVVHFPFYLQPIQLIVKSIFPTTIRPKIFTSWSSTSRRFLKLAKSGSLIQPTKPQAIMDFSKEDLPLIIFANWRGFSGGMKDMYEQVVKFGSYIVDGLREYNQPILVYIPPFGELRVELGSLLILPLTQSTWKCMLTRCRGGILELKA</sequence>
<proteinExistence type="predicted"/>
<accession>A0A1D2NFA1</accession>
<reference evidence="3 4" key="1">
    <citation type="journal article" date="2016" name="Genome Biol. Evol.">
        <title>Gene Family Evolution Reflects Adaptation to Soil Environmental Stressors in the Genome of the Collembolan Orchesella cincta.</title>
        <authorList>
            <person name="Faddeeva-Vakhrusheva A."/>
            <person name="Derks M.F."/>
            <person name="Anvar S.Y."/>
            <person name="Agamennone V."/>
            <person name="Suring W."/>
            <person name="Smit S."/>
            <person name="van Straalen N.M."/>
            <person name="Roelofs D."/>
        </authorList>
    </citation>
    <scope>NUCLEOTIDE SEQUENCE [LARGE SCALE GENOMIC DNA]</scope>
    <source>
        <tissue evidence="3">Mixed pool</tissue>
    </source>
</reference>
<dbReference type="OrthoDB" id="14612at2759"/>
<name>A0A1D2NFA1_ORCCI</name>
<organism evidence="3 4">
    <name type="scientific">Orchesella cincta</name>
    <name type="common">Springtail</name>
    <name type="synonym">Podura cincta</name>
    <dbReference type="NCBI Taxonomy" id="48709"/>
    <lineage>
        <taxon>Eukaryota</taxon>
        <taxon>Metazoa</taxon>
        <taxon>Ecdysozoa</taxon>
        <taxon>Arthropoda</taxon>
        <taxon>Hexapoda</taxon>
        <taxon>Collembola</taxon>
        <taxon>Entomobryomorpha</taxon>
        <taxon>Entomobryoidea</taxon>
        <taxon>Orchesellidae</taxon>
        <taxon>Orchesellinae</taxon>
        <taxon>Orchesella</taxon>
    </lineage>
</organism>
<dbReference type="PROSITE" id="PS50989">
    <property type="entry name" value="COA_CT_CTER"/>
    <property type="match status" value="1"/>
</dbReference>
<dbReference type="GO" id="GO:0005524">
    <property type="term" value="F:ATP binding"/>
    <property type="evidence" value="ECO:0007669"/>
    <property type="project" value="InterPro"/>
</dbReference>
<dbReference type="InterPro" id="IPR011762">
    <property type="entry name" value="COA_CT_N"/>
</dbReference>
<dbReference type="Gene3D" id="2.40.460.10">
    <property type="entry name" value="Biotin dependent carboxylase carboxyltransferase"/>
    <property type="match status" value="1"/>
</dbReference>
<evidence type="ECO:0000259" key="1">
    <source>
        <dbReference type="PROSITE" id="PS50980"/>
    </source>
</evidence>
<dbReference type="GO" id="GO:0006633">
    <property type="term" value="P:fatty acid biosynthetic process"/>
    <property type="evidence" value="ECO:0007669"/>
    <property type="project" value="InterPro"/>
</dbReference>